<dbReference type="GO" id="GO:0051539">
    <property type="term" value="F:4 iron, 4 sulfur cluster binding"/>
    <property type="evidence" value="ECO:0007669"/>
    <property type="project" value="UniProtKB-KW"/>
</dbReference>
<dbReference type="AlphaFoldDB" id="A0A0G3WJS7"/>
<dbReference type="OrthoDB" id="9805897at2"/>
<dbReference type="PANTHER" id="PTHR30557:SF1">
    <property type="entry name" value="PHOSPHOMETHYLPYRIMIDINE SYNTHASE, CHLOROPLASTIC"/>
    <property type="match status" value="1"/>
</dbReference>
<name>A0A0G3WJS7_9BACT</name>
<dbReference type="Gene3D" id="3.20.20.540">
    <property type="entry name" value="Radical SAM ThiC family, central domain"/>
    <property type="match status" value="1"/>
</dbReference>
<evidence type="ECO:0000256" key="5">
    <source>
        <dbReference type="ARBA" id="ARBA00022833"/>
    </source>
</evidence>
<evidence type="ECO:0000256" key="3">
    <source>
        <dbReference type="ARBA" id="ARBA00022691"/>
    </source>
</evidence>
<keyword evidence="6" id="KW-0408">Iron</keyword>
<evidence type="ECO:0000256" key="2">
    <source>
        <dbReference type="ARBA" id="ARBA00022485"/>
    </source>
</evidence>
<evidence type="ECO:0000256" key="8">
    <source>
        <dbReference type="ARBA" id="ARBA00023239"/>
    </source>
</evidence>
<organism evidence="10 11">
    <name type="scientific">Endomicrobium proavitum</name>
    <dbReference type="NCBI Taxonomy" id="1408281"/>
    <lineage>
        <taxon>Bacteria</taxon>
        <taxon>Pseudomonadati</taxon>
        <taxon>Elusimicrobiota</taxon>
        <taxon>Endomicrobiia</taxon>
        <taxon>Endomicrobiales</taxon>
        <taxon>Endomicrobiaceae</taxon>
        <taxon>Endomicrobium</taxon>
    </lineage>
</organism>
<proteinExistence type="predicted"/>
<keyword evidence="5" id="KW-0862">Zinc</keyword>
<dbReference type="STRING" id="1408281.Epro_1164"/>
<dbReference type="InterPro" id="IPR002817">
    <property type="entry name" value="ThiC/BzaA/B"/>
</dbReference>
<dbReference type="SFLD" id="SFLDS00113">
    <property type="entry name" value="Radical_SAM_Phosphomethylpyrim"/>
    <property type="match status" value="1"/>
</dbReference>
<dbReference type="SFLD" id="SFLDG01114">
    <property type="entry name" value="phosphomethylpyrimidine_syntha"/>
    <property type="match status" value="1"/>
</dbReference>
<keyword evidence="2" id="KW-0004">4Fe-4S</keyword>
<evidence type="ECO:0000256" key="4">
    <source>
        <dbReference type="ARBA" id="ARBA00022723"/>
    </source>
</evidence>
<sequence>MTLMQDAQNKKANKLIQAAATAENLSEDFIREGVADGTIVIPKNINRKLSKIIAVGKGLKTKVNANIGTSPDYINLEEELVKLDVAVKAGADAVMDLSTGGNLTQIRKEILARCPVQVGTVPIYEAACRTVAQGKKISQIDGEMLFDVIEEQAQQGVDFITVHCGINKATVEILNRQGRLAGVVSRGGSFLVKCINATGKENPLYAQYDRLLAIAKKYDVTLSLGDGFRPGAAFDASDAVQLGELAVLGELVLKARAAGVQTMIEGPGHVPLNQIEANVTLAKKLGHGAPLYFLGPLVTDIAPGYDHITSAIGGALAAAKGVDFICYVTPAEHIRLPNVKDVREGVIAARIAGHAADIVKGVKGAKDQDDAMSKYRKLRDWKKQEEFCIDPEKLRTERAKLPPQQDDVCTMCGEFCAMRDE</sequence>
<dbReference type="EC" id="4.1.99.17" evidence="9"/>
<accession>A0A0G3WJS7</accession>
<dbReference type="InterPro" id="IPR038521">
    <property type="entry name" value="ThiC/Bza_core_dom"/>
</dbReference>
<comment type="cofactor">
    <cofactor evidence="1">
        <name>[4Fe-4S] cluster</name>
        <dbReference type="ChEBI" id="CHEBI:49883"/>
    </cofactor>
</comment>
<keyword evidence="3" id="KW-0949">S-adenosyl-L-methionine</keyword>
<keyword evidence="7" id="KW-0411">Iron-sulfur</keyword>
<dbReference type="RefSeq" id="WP_052571179.1">
    <property type="nucleotide sequence ID" value="NZ_CP009498.1"/>
</dbReference>
<dbReference type="Proteomes" id="UP000035337">
    <property type="component" value="Chromosome"/>
</dbReference>
<dbReference type="PATRIC" id="fig|1408281.3.peg.1200"/>
<dbReference type="GO" id="GO:0070284">
    <property type="term" value="F:phosphomethylpyrimidine synthase activity"/>
    <property type="evidence" value="ECO:0007669"/>
    <property type="project" value="UniProtKB-EC"/>
</dbReference>
<keyword evidence="4" id="KW-0479">Metal-binding</keyword>
<evidence type="ECO:0000256" key="1">
    <source>
        <dbReference type="ARBA" id="ARBA00001966"/>
    </source>
</evidence>
<dbReference type="KEGG" id="epo:Epro_1164"/>
<keyword evidence="8" id="KW-0456">Lyase</keyword>
<evidence type="ECO:0000313" key="10">
    <source>
        <dbReference type="EMBL" id="AKL98543.1"/>
    </source>
</evidence>
<evidence type="ECO:0000256" key="6">
    <source>
        <dbReference type="ARBA" id="ARBA00023004"/>
    </source>
</evidence>
<evidence type="ECO:0000313" key="11">
    <source>
        <dbReference type="Proteomes" id="UP000035337"/>
    </source>
</evidence>
<evidence type="ECO:0000256" key="7">
    <source>
        <dbReference type="ARBA" id="ARBA00023014"/>
    </source>
</evidence>
<dbReference type="SFLD" id="SFLDF00407">
    <property type="entry name" value="phosphomethylpyrimidine_syntha"/>
    <property type="match status" value="1"/>
</dbReference>
<reference evidence="10 11" key="1">
    <citation type="submission" date="2014-09" db="EMBL/GenBank/DDBJ databases">
        <title>Complete genome sequence of Endomicrobium proavitum.</title>
        <authorList>
            <person name="Zheng H."/>
        </authorList>
    </citation>
    <scope>NUCLEOTIDE SEQUENCE [LARGE SCALE GENOMIC DNA]</scope>
    <source>
        <strain evidence="10 11">Rsa215</strain>
    </source>
</reference>
<keyword evidence="11" id="KW-1185">Reference proteome</keyword>
<dbReference type="PANTHER" id="PTHR30557">
    <property type="entry name" value="THIAMINE BIOSYNTHESIS PROTEIN THIC"/>
    <property type="match status" value="1"/>
</dbReference>
<dbReference type="GO" id="GO:0009228">
    <property type="term" value="P:thiamine biosynthetic process"/>
    <property type="evidence" value="ECO:0007669"/>
    <property type="project" value="UniProtKB-UniRule"/>
</dbReference>
<dbReference type="Pfam" id="PF01964">
    <property type="entry name" value="ThiC_Rad_SAM"/>
    <property type="match status" value="1"/>
</dbReference>
<dbReference type="EMBL" id="CP009498">
    <property type="protein sequence ID" value="AKL98543.1"/>
    <property type="molecule type" value="Genomic_DNA"/>
</dbReference>
<gene>
    <name evidence="10" type="primary">thiC</name>
    <name evidence="10" type="ORF">Epro_1164</name>
</gene>
<dbReference type="GO" id="GO:0005829">
    <property type="term" value="C:cytosol"/>
    <property type="evidence" value="ECO:0007669"/>
    <property type="project" value="TreeGrafter"/>
</dbReference>
<dbReference type="FunFam" id="3.20.20.540:FF:000001">
    <property type="entry name" value="Phosphomethylpyrimidine synthase"/>
    <property type="match status" value="1"/>
</dbReference>
<dbReference type="Gene3D" id="6.10.250.620">
    <property type="match status" value="1"/>
</dbReference>
<dbReference type="GO" id="GO:0046872">
    <property type="term" value="F:metal ion binding"/>
    <property type="evidence" value="ECO:0007669"/>
    <property type="project" value="UniProtKB-KW"/>
</dbReference>
<protein>
    <recommendedName>
        <fullName evidence="9">Phosphomethylpyrimidine synthase</fullName>
        <ecNumber evidence="9">4.1.99.17</ecNumber>
    </recommendedName>
</protein>
<evidence type="ECO:0000256" key="9">
    <source>
        <dbReference type="NCBIfam" id="TIGR00190"/>
    </source>
</evidence>
<dbReference type="NCBIfam" id="NF009895">
    <property type="entry name" value="PRK13352.1"/>
    <property type="match status" value="1"/>
</dbReference>
<dbReference type="NCBIfam" id="TIGR00190">
    <property type="entry name" value="thiC"/>
    <property type="match status" value="1"/>
</dbReference>